<organism evidence="2">
    <name type="scientific">Vitis vinifera</name>
    <name type="common">Grape</name>
    <dbReference type="NCBI Taxonomy" id="29760"/>
    <lineage>
        <taxon>Eukaryota</taxon>
        <taxon>Viridiplantae</taxon>
        <taxon>Streptophyta</taxon>
        <taxon>Embryophyta</taxon>
        <taxon>Tracheophyta</taxon>
        <taxon>Spermatophyta</taxon>
        <taxon>Magnoliopsida</taxon>
        <taxon>eudicotyledons</taxon>
        <taxon>Gunneridae</taxon>
        <taxon>Pentapetalae</taxon>
        <taxon>rosids</taxon>
        <taxon>Vitales</taxon>
        <taxon>Vitaceae</taxon>
        <taxon>Viteae</taxon>
        <taxon>Vitis</taxon>
    </lineage>
</organism>
<protein>
    <recommendedName>
        <fullName evidence="1">Reverse transcriptase Ty1/copia-type domain-containing protein</fullName>
    </recommendedName>
</protein>
<evidence type="ECO:0000313" key="2">
    <source>
        <dbReference type="EMBL" id="CAN61390.1"/>
    </source>
</evidence>
<gene>
    <name evidence="2" type="ORF">VITISV_019395</name>
</gene>
<dbReference type="InterPro" id="IPR013103">
    <property type="entry name" value="RVT_2"/>
</dbReference>
<sequence>MTCCADYHFNETIFSSLGGEESVPEERHEIIWNALTLTHLDSHTNQCELKIQMIIHLQNFVNQLQDAFIDTKKVTKSYIPAANTPAQIDVPKPGVDYEETFSPIMDAITFRFLINLVVLEGLDMRLMNVITTYLYESMDNDIYIILEGFKLPKANCTKSRSMYSIKLQQFLYELKQSRRMWYNRLREYLLKEGYMNNPICSCIFIKKS</sequence>
<proteinExistence type="predicted"/>
<dbReference type="EMBL" id="AM460503">
    <property type="protein sequence ID" value="CAN61390.1"/>
    <property type="molecule type" value="Genomic_DNA"/>
</dbReference>
<accession>A5BIF9</accession>
<name>A5BIF9_VITVI</name>
<dbReference type="AlphaFoldDB" id="A5BIF9"/>
<dbReference type="Pfam" id="PF07727">
    <property type="entry name" value="RVT_2"/>
    <property type="match status" value="1"/>
</dbReference>
<feature type="domain" description="Reverse transcriptase Ty1/copia-type" evidence="1">
    <location>
        <begin position="92"/>
        <end position="207"/>
    </location>
</feature>
<evidence type="ECO:0000259" key="1">
    <source>
        <dbReference type="Pfam" id="PF07727"/>
    </source>
</evidence>
<reference evidence="2" key="1">
    <citation type="journal article" date="2007" name="PLoS ONE">
        <title>The first genome sequence of an elite grapevine cultivar (Pinot noir Vitis vinifera L.): coping with a highly heterozygous genome.</title>
        <authorList>
            <person name="Velasco R."/>
            <person name="Zharkikh A."/>
            <person name="Troggio M."/>
            <person name="Cartwright D.A."/>
            <person name="Cestaro A."/>
            <person name="Pruss D."/>
            <person name="Pindo M."/>
            <person name="FitzGerald L.M."/>
            <person name="Vezzulli S."/>
            <person name="Reid J."/>
            <person name="Malacarne G."/>
            <person name="Iliev D."/>
            <person name="Coppola G."/>
            <person name="Wardell B."/>
            <person name="Micheletti D."/>
            <person name="Macalma T."/>
            <person name="Facci M."/>
            <person name="Mitchell J.T."/>
            <person name="Perazzolli M."/>
            <person name="Eldredge G."/>
            <person name="Gatto P."/>
            <person name="Oyzerski R."/>
            <person name="Moretto M."/>
            <person name="Gutin N."/>
            <person name="Stefanini M."/>
            <person name="Chen Y."/>
            <person name="Segala C."/>
            <person name="Davenport C."/>
            <person name="Dematte L."/>
            <person name="Mraz A."/>
            <person name="Battilana J."/>
            <person name="Stormo K."/>
            <person name="Costa F."/>
            <person name="Tao Q."/>
            <person name="Si-Ammour A."/>
            <person name="Harkins T."/>
            <person name="Lackey A."/>
            <person name="Perbost C."/>
            <person name="Taillon B."/>
            <person name="Stella A."/>
            <person name="Solovyev V."/>
            <person name="Fawcett J.A."/>
            <person name="Sterck L."/>
            <person name="Vandepoele K."/>
            <person name="Grando S.M."/>
            <person name="Toppo S."/>
            <person name="Moser C."/>
            <person name="Lanchbury J."/>
            <person name="Bogden R."/>
            <person name="Skolnick M."/>
            <person name="Sgaramella V."/>
            <person name="Bhatnagar S.K."/>
            <person name="Fontana P."/>
            <person name="Gutin A."/>
            <person name="Van de Peer Y."/>
            <person name="Salamini F."/>
            <person name="Viola R."/>
        </authorList>
    </citation>
    <scope>NUCLEOTIDE SEQUENCE</scope>
</reference>